<proteinExistence type="inferred from homology"/>
<dbReference type="AlphaFoldDB" id="A0A914XHR7"/>
<dbReference type="PROSITE" id="PS51716">
    <property type="entry name" value="G_IRG"/>
    <property type="match status" value="1"/>
</dbReference>
<keyword evidence="4" id="KW-1185">Reference proteome</keyword>
<evidence type="ECO:0000259" key="3">
    <source>
        <dbReference type="PROSITE" id="PS51716"/>
    </source>
</evidence>
<dbReference type="SUPFAM" id="SSF52540">
    <property type="entry name" value="P-loop containing nucleoside triphosphate hydrolases"/>
    <property type="match status" value="1"/>
</dbReference>
<dbReference type="Pfam" id="PF05049">
    <property type="entry name" value="IIGP"/>
    <property type="match status" value="1"/>
</dbReference>
<dbReference type="GO" id="GO:0005525">
    <property type="term" value="F:GTP binding"/>
    <property type="evidence" value="ECO:0007669"/>
    <property type="project" value="InterPro"/>
</dbReference>
<name>A0A914XHR7_9BILA</name>
<evidence type="ECO:0000256" key="2">
    <source>
        <dbReference type="SAM" id="MobiDB-lite"/>
    </source>
</evidence>
<reference evidence="5" key="1">
    <citation type="submission" date="2022-11" db="UniProtKB">
        <authorList>
            <consortium name="WormBaseParasite"/>
        </authorList>
    </citation>
    <scope>IDENTIFICATION</scope>
</reference>
<dbReference type="Gene3D" id="3.40.50.300">
    <property type="entry name" value="P-loop containing nucleotide triphosphate hydrolases"/>
    <property type="match status" value="1"/>
</dbReference>
<dbReference type="PANTHER" id="PTHR14143">
    <property type="entry name" value="INTERFERON-INDUCIBLE GTPASE FAMILY MEMBER"/>
    <property type="match status" value="1"/>
</dbReference>
<dbReference type="InterPro" id="IPR027417">
    <property type="entry name" value="P-loop_NTPase"/>
</dbReference>
<evidence type="ECO:0000256" key="1">
    <source>
        <dbReference type="ARBA" id="ARBA00005429"/>
    </source>
</evidence>
<comment type="similarity">
    <text evidence="1">Belongs to the TRAFAC class dynamin-like GTPase superfamily. IRG family.</text>
</comment>
<sequence length="268" mass="29932">MGGSRSRPARPAYIAPTPQKTPEQLRAEAQQHLGIDTVNKYNIAFAGDCKNGKSSLINAWRRVEKGEKEWAETGSTETTMQIAPYEFPPDKPVFKAMENVILWDIPGAGTGSHPSKTYIEDKKLYAFDFVIVLTGQSLTENDIQYANAVASYGVPFAFVRSKCDQNLMSDFEDEEGEVKEADKEHFKAAGTATFRKYLNNHSALSSSRLYFVSAMALQGKKNYKKYQLDERELLRDVVYKVMECRNPGADCVGAYLADVAANLDLAER</sequence>
<dbReference type="Proteomes" id="UP000887566">
    <property type="component" value="Unplaced"/>
</dbReference>
<evidence type="ECO:0000313" key="4">
    <source>
        <dbReference type="Proteomes" id="UP000887566"/>
    </source>
</evidence>
<dbReference type="WBParaSite" id="PSAMB.scaffold783size41412.g8711.t1">
    <property type="protein sequence ID" value="PSAMB.scaffold783size41412.g8711.t1"/>
    <property type="gene ID" value="PSAMB.scaffold783size41412.g8711"/>
</dbReference>
<organism evidence="4 5">
    <name type="scientific">Plectus sambesii</name>
    <dbReference type="NCBI Taxonomy" id="2011161"/>
    <lineage>
        <taxon>Eukaryota</taxon>
        <taxon>Metazoa</taxon>
        <taxon>Ecdysozoa</taxon>
        <taxon>Nematoda</taxon>
        <taxon>Chromadorea</taxon>
        <taxon>Plectida</taxon>
        <taxon>Plectina</taxon>
        <taxon>Plectoidea</taxon>
        <taxon>Plectidae</taxon>
        <taxon>Plectus</taxon>
    </lineage>
</organism>
<evidence type="ECO:0000313" key="5">
    <source>
        <dbReference type="WBParaSite" id="PSAMB.scaffold783size41412.g8711.t1"/>
    </source>
</evidence>
<feature type="domain" description="IRG-type G" evidence="3">
    <location>
        <begin position="39"/>
        <end position="236"/>
    </location>
</feature>
<dbReference type="PANTHER" id="PTHR14143:SF1">
    <property type="entry name" value="IRG-TYPE G DOMAIN-CONTAINING PROTEIN"/>
    <property type="match status" value="1"/>
</dbReference>
<accession>A0A914XHR7</accession>
<dbReference type="InterPro" id="IPR030385">
    <property type="entry name" value="G_IRG_dom"/>
</dbReference>
<feature type="region of interest" description="Disordered" evidence="2">
    <location>
        <begin position="1"/>
        <end position="21"/>
    </location>
</feature>
<dbReference type="GO" id="GO:0016020">
    <property type="term" value="C:membrane"/>
    <property type="evidence" value="ECO:0007669"/>
    <property type="project" value="InterPro"/>
</dbReference>
<protein>
    <submittedName>
        <fullName evidence="5">IRG-type G domain-containing protein</fullName>
    </submittedName>
</protein>
<dbReference type="InterPro" id="IPR007743">
    <property type="entry name" value="Immunity-related_GTPase-like"/>
</dbReference>